<sequence length="105" mass="11585">MAKLTVLLMCSSGMSSTIIRKNMETAAQKKGIDLTVTAKAESAVSIERDIVPADIILLAPQIRYIKNDIQKKAGEKPVEIMEMREYGLGDGEAILKKCMKILDMK</sequence>
<evidence type="ECO:0000256" key="6">
    <source>
        <dbReference type="ARBA" id="ARBA00022777"/>
    </source>
</evidence>
<keyword evidence="10" id="KW-1185">Reference proteome</keyword>
<evidence type="ECO:0000256" key="5">
    <source>
        <dbReference type="ARBA" id="ARBA00022683"/>
    </source>
</evidence>
<keyword evidence="4" id="KW-0808">Transferase</keyword>
<feature type="domain" description="PTS EIIB type-3" evidence="8">
    <location>
        <begin position="3"/>
        <end position="105"/>
    </location>
</feature>
<keyword evidence="3" id="KW-0762">Sugar transport</keyword>
<dbReference type="PANTHER" id="PTHR34581">
    <property type="entry name" value="PTS SYSTEM N,N'-DIACETYLCHITOBIOSE-SPECIFIC EIIB COMPONENT"/>
    <property type="match status" value="1"/>
</dbReference>
<organism evidence="9 10">
    <name type="scientific">Enterocloster hominis</name>
    <name type="common">ex Hitch et al. 2024</name>
    <dbReference type="NCBI Taxonomy" id="1917870"/>
    <lineage>
        <taxon>Bacteria</taxon>
        <taxon>Bacillati</taxon>
        <taxon>Bacillota</taxon>
        <taxon>Clostridia</taxon>
        <taxon>Lachnospirales</taxon>
        <taxon>Lachnospiraceae</taxon>
        <taxon>Enterocloster</taxon>
    </lineage>
</organism>
<gene>
    <name evidence="9" type="ORF">WMQ36_12835</name>
</gene>
<dbReference type="RefSeq" id="WP_008717235.1">
    <property type="nucleotide sequence ID" value="NZ_JAJFDX010000001.1"/>
</dbReference>
<dbReference type="SUPFAM" id="SSF52794">
    <property type="entry name" value="PTS system IIB component-like"/>
    <property type="match status" value="1"/>
</dbReference>
<evidence type="ECO:0000256" key="7">
    <source>
        <dbReference type="PROSITE-ProRule" id="PRU00423"/>
    </source>
</evidence>
<name>A0ABV1D624_9FIRM</name>
<accession>A0ABV1D624</accession>
<dbReference type="Gene3D" id="3.40.50.2300">
    <property type="match status" value="1"/>
</dbReference>
<keyword evidence="2" id="KW-0597">Phosphoprotein</keyword>
<evidence type="ECO:0000256" key="2">
    <source>
        <dbReference type="ARBA" id="ARBA00022553"/>
    </source>
</evidence>
<evidence type="ECO:0000256" key="4">
    <source>
        <dbReference type="ARBA" id="ARBA00022679"/>
    </source>
</evidence>
<reference evidence="9 10" key="1">
    <citation type="submission" date="2024-03" db="EMBL/GenBank/DDBJ databases">
        <title>Human intestinal bacterial collection.</title>
        <authorList>
            <person name="Pauvert C."/>
            <person name="Hitch T.C.A."/>
            <person name="Clavel T."/>
        </authorList>
    </citation>
    <scope>NUCLEOTIDE SEQUENCE [LARGE SCALE GENOMIC DNA]</scope>
    <source>
        <strain evidence="9 10">CLA-SR-H021</strain>
    </source>
</reference>
<dbReference type="PROSITE" id="PS51100">
    <property type="entry name" value="PTS_EIIB_TYPE_3"/>
    <property type="match status" value="1"/>
</dbReference>
<feature type="modified residue" description="Phosphocysteine; by EIIA" evidence="7">
    <location>
        <position position="10"/>
    </location>
</feature>
<dbReference type="PANTHER" id="PTHR34581:SF2">
    <property type="entry name" value="PTS SYSTEM N,N'-DIACETYLCHITOBIOSE-SPECIFIC EIIB COMPONENT"/>
    <property type="match status" value="1"/>
</dbReference>
<keyword evidence="1" id="KW-0813">Transport</keyword>
<protein>
    <recommendedName>
        <fullName evidence="8">PTS EIIB type-3 domain-containing protein</fullName>
    </recommendedName>
</protein>
<dbReference type="InterPro" id="IPR036095">
    <property type="entry name" value="PTS_EIIB-like_sf"/>
</dbReference>
<evidence type="ECO:0000256" key="3">
    <source>
        <dbReference type="ARBA" id="ARBA00022597"/>
    </source>
</evidence>
<evidence type="ECO:0000313" key="10">
    <source>
        <dbReference type="Proteomes" id="UP001454086"/>
    </source>
</evidence>
<dbReference type="InterPro" id="IPR051819">
    <property type="entry name" value="PTS_sugar-specific_EIIB"/>
</dbReference>
<dbReference type="Proteomes" id="UP001454086">
    <property type="component" value="Unassembled WGS sequence"/>
</dbReference>
<evidence type="ECO:0000256" key="1">
    <source>
        <dbReference type="ARBA" id="ARBA00022448"/>
    </source>
</evidence>
<dbReference type="InterPro" id="IPR003501">
    <property type="entry name" value="PTS_EIIB_2/3"/>
</dbReference>
<evidence type="ECO:0000313" key="9">
    <source>
        <dbReference type="EMBL" id="MEQ2425859.1"/>
    </source>
</evidence>
<proteinExistence type="predicted"/>
<comment type="caution">
    <text evidence="9">The sequence shown here is derived from an EMBL/GenBank/DDBJ whole genome shotgun (WGS) entry which is preliminary data.</text>
</comment>
<dbReference type="EMBL" id="JBBMFM010000043">
    <property type="protein sequence ID" value="MEQ2425859.1"/>
    <property type="molecule type" value="Genomic_DNA"/>
</dbReference>
<dbReference type="Pfam" id="PF02302">
    <property type="entry name" value="PTS_IIB"/>
    <property type="match status" value="1"/>
</dbReference>
<dbReference type="InterPro" id="IPR013012">
    <property type="entry name" value="PTS_EIIB_3"/>
</dbReference>
<keyword evidence="6" id="KW-0418">Kinase</keyword>
<evidence type="ECO:0000259" key="8">
    <source>
        <dbReference type="PROSITE" id="PS51100"/>
    </source>
</evidence>
<keyword evidence="5" id="KW-0598">Phosphotransferase system</keyword>